<dbReference type="GO" id="GO:0005829">
    <property type="term" value="C:cytosol"/>
    <property type="evidence" value="ECO:0007669"/>
    <property type="project" value="TreeGrafter"/>
</dbReference>
<protein>
    <recommendedName>
        <fullName evidence="4 6">dTDP-4-dehydrorhamnose reductase</fullName>
        <ecNumber evidence="3 6">1.1.1.133</ecNumber>
    </recommendedName>
</protein>
<sequence>MKILLFGKNGQVGWELQRSLAPLGHLIALDRDGLTPQQAAQLPAWQGLPPLEHPLCGDLTDLVGLARTVHAVRPHVVVNAAAYTAVDRAETEPELARRINAEAPGVLAQAAHEVGAWLVHYSTDYVFNGSGHTPWQEGDATGPLNVYGLTKLEGEQRILQAGRQHLIFRTSWVYGVRGGNFAKTMLRLARERERLSVVDDQFGAPTGADLIADVTAHAVRQVLRTGQGQGTYHLAAGGETSWHGYAQFAIERARQLHPQAGWRVQAIDPVPSNAFPTPACRPHNSRLDTALLQATFGLHLPAWQQGVERLLAAMPD</sequence>
<evidence type="ECO:0000256" key="6">
    <source>
        <dbReference type="RuleBase" id="RU364082"/>
    </source>
</evidence>
<dbReference type="UniPathway" id="UPA00124"/>
<dbReference type="NCBIfam" id="NF007440">
    <property type="entry name" value="PRK09987.1"/>
    <property type="match status" value="1"/>
</dbReference>
<comment type="similarity">
    <text evidence="2 6">Belongs to the dTDP-4-dehydrorhamnose reductase family.</text>
</comment>
<accession>A0A4R6UDV0</accession>
<feature type="domain" description="RmlD-like substrate binding" evidence="7">
    <location>
        <begin position="1"/>
        <end position="313"/>
    </location>
</feature>
<evidence type="ECO:0000256" key="1">
    <source>
        <dbReference type="ARBA" id="ARBA00004781"/>
    </source>
</evidence>
<comment type="pathway">
    <text evidence="1 6">Carbohydrate biosynthesis; dTDP-L-rhamnose biosynthesis.</text>
</comment>
<evidence type="ECO:0000256" key="5">
    <source>
        <dbReference type="ARBA" id="ARBA00048200"/>
    </source>
</evidence>
<comment type="function">
    <text evidence="6">Catalyzes the reduction of dTDP-6-deoxy-L-lyxo-4-hexulose to yield dTDP-L-rhamnose.</text>
</comment>
<dbReference type="PANTHER" id="PTHR10491">
    <property type="entry name" value="DTDP-4-DEHYDRORHAMNOSE REDUCTASE"/>
    <property type="match status" value="1"/>
</dbReference>
<dbReference type="AlphaFoldDB" id="A0A4R6UDV0"/>
<dbReference type="InterPro" id="IPR036291">
    <property type="entry name" value="NAD(P)-bd_dom_sf"/>
</dbReference>
<keyword evidence="6" id="KW-0560">Oxidoreductase</keyword>
<gene>
    <name evidence="8" type="ORF">DFR43_10757</name>
</gene>
<dbReference type="RefSeq" id="WP_133597170.1">
    <property type="nucleotide sequence ID" value="NZ_SNYL01000007.1"/>
</dbReference>
<dbReference type="Gene3D" id="3.40.50.720">
    <property type="entry name" value="NAD(P)-binding Rossmann-like Domain"/>
    <property type="match status" value="1"/>
</dbReference>
<dbReference type="PANTHER" id="PTHR10491:SF4">
    <property type="entry name" value="METHIONINE ADENOSYLTRANSFERASE 2 SUBUNIT BETA"/>
    <property type="match status" value="1"/>
</dbReference>
<evidence type="ECO:0000313" key="9">
    <source>
        <dbReference type="Proteomes" id="UP000295510"/>
    </source>
</evidence>
<proteinExistence type="inferred from homology"/>
<dbReference type="Pfam" id="PF04321">
    <property type="entry name" value="RmlD_sub_bind"/>
    <property type="match status" value="1"/>
</dbReference>
<comment type="catalytic activity">
    <reaction evidence="5 6">
        <text>dTDP-beta-L-rhamnose + NADP(+) = dTDP-4-dehydro-beta-L-rhamnose + NADPH + H(+)</text>
        <dbReference type="Rhea" id="RHEA:21796"/>
        <dbReference type="ChEBI" id="CHEBI:15378"/>
        <dbReference type="ChEBI" id="CHEBI:57510"/>
        <dbReference type="ChEBI" id="CHEBI:57783"/>
        <dbReference type="ChEBI" id="CHEBI:58349"/>
        <dbReference type="ChEBI" id="CHEBI:62830"/>
        <dbReference type="EC" id="1.1.1.133"/>
    </reaction>
</comment>
<dbReference type="OrthoDB" id="9803892at2"/>
<dbReference type="SUPFAM" id="SSF51735">
    <property type="entry name" value="NAD(P)-binding Rossmann-fold domains"/>
    <property type="match status" value="1"/>
</dbReference>
<name>A0A4R6UDV0_9BURK</name>
<evidence type="ECO:0000259" key="7">
    <source>
        <dbReference type="Pfam" id="PF04321"/>
    </source>
</evidence>
<keyword evidence="9" id="KW-1185">Reference proteome</keyword>
<dbReference type="GO" id="GO:0019305">
    <property type="term" value="P:dTDP-rhamnose biosynthetic process"/>
    <property type="evidence" value="ECO:0007669"/>
    <property type="project" value="UniProtKB-UniPathway"/>
</dbReference>
<keyword evidence="6" id="KW-0521">NADP</keyword>
<evidence type="ECO:0000256" key="2">
    <source>
        <dbReference type="ARBA" id="ARBA00010944"/>
    </source>
</evidence>
<evidence type="ECO:0000313" key="8">
    <source>
        <dbReference type="EMBL" id="TDQ43289.1"/>
    </source>
</evidence>
<comment type="caution">
    <text evidence="8">The sequence shown here is derived from an EMBL/GenBank/DDBJ whole genome shotgun (WGS) entry which is preliminary data.</text>
</comment>
<dbReference type="InterPro" id="IPR029903">
    <property type="entry name" value="RmlD-like-bd"/>
</dbReference>
<evidence type="ECO:0000256" key="3">
    <source>
        <dbReference type="ARBA" id="ARBA00012929"/>
    </source>
</evidence>
<comment type="cofactor">
    <cofactor evidence="6">
        <name>Mg(2+)</name>
        <dbReference type="ChEBI" id="CHEBI:18420"/>
    </cofactor>
    <text evidence="6">Binds 1 Mg(2+) ion per monomer.</text>
</comment>
<dbReference type="InterPro" id="IPR005913">
    <property type="entry name" value="dTDP_dehydrorham_reduct"/>
</dbReference>
<evidence type="ECO:0000256" key="4">
    <source>
        <dbReference type="ARBA" id="ARBA00017099"/>
    </source>
</evidence>
<dbReference type="Gene3D" id="3.90.25.10">
    <property type="entry name" value="UDP-galactose 4-epimerase, domain 1"/>
    <property type="match status" value="1"/>
</dbReference>
<reference evidence="8 9" key="1">
    <citation type="submission" date="2019-03" db="EMBL/GenBank/DDBJ databases">
        <title>Genomic Encyclopedia of Type Strains, Phase IV (KMG-IV): sequencing the most valuable type-strain genomes for metagenomic binning, comparative biology and taxonomic classification.</title>
        <authorList>
            <person name="Goeker M."/>
        </authorList>
    </citation>
    <scope>NUCLEOTIDE SEQUENCE [LARGE SCALE GENOMIC DNA]</scope>
    <source>
        <strain evidence="8 9">DSM 19605</strain>
    </source>
</reference>
<dbReference type="NCBIfam" id="TIGR01214">
    <property type="entry name" value="rmlD"/>
    <property type="match status" value="1"/>
</dbReference>
<dbReference type="GO" id="GO:0008831">
    <property type="term" value="F:dTDP-4-dehydrorhamnose reductase activity"/>
    <property type="evidence" value="ECO:0007669"/>
    <property type="project" value="UniProtKB-EC"/>
</dbReference>
<dbReference type="CDD" id="cd05254">
    <property type="entry name" value="dTDP_HR_like_SDR_e"/>
    <property type="match status" value="1"/>
</dbReference>
<dbReference type="Proteomes" id="UP000295510">
    <property type="component" value="Unassembled WGS sequence"/>
</dbReference>
<dbReference type="EMBL" id="SNYL01000007">
    <property type="protein sequence ID" value="TDQ43289.1"/>
    <property type="molecule type" value="Genomic_DNA"/>
</dbReference>
<dbReference type="EC" id="1.1.1.133" evidence="3 6"/>
<organism evidence="8 9">
    <name type="scientific">Tepidicella xavieri</name>
    <dbReference type="NCBI Taxonomy" id="360241"/>
    <lineage>
        <taxon>Bacteria</taxon>
        <taxon>Pseudomonadati</taxon>
        <taxon>Pseudomonadota</taxon>
        <taxon>Betaproteobacteria</taxon>
        <taxon>Burkholderiales</taxon>
        <taxon>Tepidicella</taxon>
    </lineage>
</organism>